<dbReference type="EMBL" id="PDZR01000003">
    <property type="protein sequence ID" value="PNG27018.1"/>
    <property type="molecule type" value="Genomic_DNA"/>
</dbReference>
<evidence type="ECO:0000313" key="6">
    <source>
        <dbReference type="Proteomes" id="UP000236286"/>
    </source>
</evidence>
<dbReference type="Pfam" id="PF02357">
    <property type="entry name" value="NusG"/>
    <property type="match status" value="1"/>
</dbReference>
<feature type="domain" description="NusG-like N-terminal" evidence="4">
    <location>
        <begin position="3"/>
        <end position="101"/>
    </location>
</feature>
<dbReference type="InterPro" id="IPR036735">
    <property type="entry name" value="NGN_dom_sf"/>
</dbReference>
<sequence length="195" mass="21242">MSATIWYVAYTNPKCEQRAAAALQRVGFETFLPEVARRVRCQGKYIERRGKLFPRYLFVGMRPICTWFDFRNADGVEAVLANEGKPLAISESLIDDLRAAVSEGAYNERAPALVEAGARVRIEGGPFAGFEGICEAVHGNKRADILVDLLNRPTIVKMRLDGLISLGPSSAIGQPVANVSLGHLPIQATGSRRAS</sequence>
<dbReference type="SMART" id="SM00738">
    <property type="entry name" value="NGN"/>
    <property type="match status" value="1"/>
</dbReference>
<proteinExistence type="predicted"/>
<dbReference type="InterPro" id="IPR006645">
    <property type="entry name" value="NGN-like_dom"/>
</dbReference>
<dbReference type="Proteomes" id="UP000236286">
    <property type="component" value="Unassembled WGS sequence"/>
</dbReference>
<keyword evidence="2" id="KW-0805">Transcription regulation</keyword>
<dbReference type="CDD" id="cd06091">
    <property type="entry name" value="KOW_NusG"/>
    <property type="match status" value="1"/>
</dbReference>
<evidence type="ECO:0000256" key="2">
    <source>
        <dbReference type="ARBA" id="ARBA00023015"/>
    </source>
</evidence>
<comment type="caution">
    <text evidence="5">The sequence shown here is derived from an EMBL/GenBank/DDBJ whole genome shotgun (WGS) entry which is preliminary data.</text>
</comment>
<dbReference type="Gene3D" id="3.30.70.940">
    <property type="entry name" value="NusG, N-terminal domain"/>
    <property type="match status" value="1"/>
</dbReference>
<organism evidence="5 6">
    <name type="scientific">Methylocella silvestris</name>
    <dbReference type="NCBI Taxonomy" id="199596"/>
    <lineage>
        <taxon>Bacteria</taxon>
        <taxon>Pseudomonadati</taxon>
        <taxon>Pseudomonadota</taxon>
        <taxon>Alphaproteobacteria</taxon>
        <taxon>Hyphomicrobiales</taxon>
        <taxon>Beijerinckiaceae</taxon>
        <taxon>Methylocella</taxon>
    </lineage>
</organism>
<gene>
    <name evidence="5" type="ORF">CR492_04760</name>
</gene>
<evidence type="ECO:0000259" key="4">
    <source>
        <dbReference type="SMART" id="SM00738"/>
    </source>
</evidence>
<dbReference type="SUPFAM" id="SSF50104">
    <property type="entry name" value="Translation proteins SH3-like domain"/>
    <property type="match status" value="1"/>
</dbReference>
<reference evidence="5 6" key="1">
    <citation type="submission" date="2017-10" db="EMBL/GenBank/DDBJ databases">
        <title>Genome announcement of Methylocella silvestris TVC from permafrost.</title>
        <authorList>
            <person name="Wang J."/>
            <person name="Geng K."/>
            <person name="Ul-Haque F."/>
            <person name="Crombie A.T."/>
            <person name="Street L.E."/>
            <person name="Wookey P.A."/>
            <person name="Murrell J.C."/>
            <person name="Pratscher J."/>
        </authorList>
    </citation>
    <scope>NUCLEOTIDE SEQUENCE [LARGE SCALE GENOMIC DNA]</scope>
    <source>
        <strain evidence="5 6">TVC</strain>
    </source>
</reference>
<evidence type="ECO:0000256" key="3">
    <source>
        <dbReference type="ARBA" id="ARBA00023163"/>
    </source>
</evidence>
<keyword evidence="1" id="KW-0889">Transcription antitermination</keyword>
<evidence type="ECO:0000313" key="5">
    <source>
        <dbReference type="EMBL" id="PNG27018.1"/>
    </source>
</evidence>
<dbReference type="SUPFAM" id="SSF82679">
    <property type="entry name" value="N-utilization substance G protein NusG, N-terminal domain"/>
    <property type="match status" value="1"/>
</dbReference>
<evidence type="ECO:0000256" key="1">
    <source>
        <dbReference type="ARBA" id="ARBA00022814"/>
    </source>
</evidence>
<dbReference type="InterPro" id="IPR008991">
    <property type="entry name" value="Translation_prot_SH3-like_sf"/>
</dbReference>
<dbReference type="PANTHER" id="PTHR30265:SF7">
    <property type="entry name" value="TRANSCRIPTION ANTITERMINATION PROTEIN RFAH"/>
    <property type="match status" value="1"/>
</dbReference>
<dbReference type="OrthoDB" id="9787731at2"/>
<protein>
    <recommendedName>
        <fullName evidence="4">NusG-like N-terminal domain-containing protein</fullName>
    </recommendedName>
</protein>
<accession>A0A2J7TJR8</accession>
<name>A0A2J7TJR8_METSI</name>
<dbReference type="InterPro" id="IPR043425">
    <property type="entry name" value="NusG-like"/>
</dbReference>
<dbReference type="RefSeq" id="WP_102842607.1">
    <property type="nucleotide sequence ID" value="NZ_PDZR01000003.1"/>
</dbReference>
<dbReference type="GO" id="GO:0031564">
    <property type="term" value="P:transcription antitermination"/>
    <property type="evidence" value="ECO:0007669"/>
    <property type="project" value="UniProtKB-KW"/>
</dbReference>
<dbReference type="PANTHER" id="PTHR30265">
    <property type="entry name" value="RHO-INTERACTING TRANSCRIPTION TERMINATION FACTOR NUSG"/>
    <property type="match status" value="1"/>
</dbReference>
<dbReference type="GO" id="GO:0006354">
    <property type="term" value="P:DNA-templated transcription elongation"/>
    <property type="evidence" value="ECO:0007669"/>
    <property type="project" value="InterPro"/>
</dbReference>
<keyword evidence="3" id="KW-0804">Transcription</keyword>
<dbReference type="GO" id="GO:0005829">
    <property type="term" value="C:cytosol"/>
    <property type="evidence" value="ECO:0007669"/>
    <property type="project" value="TreeGrafter"/>
</dbReference>
<dbReference type="AlphaFoldDB" id="A0A2J7TJR8"/>